<evidence type="ECO:0000256" key="1">
    <source>
        <dbReference type="ARBA" id="ARBA00005254"/>
    </source>
</evidence>
<organism evidence="2 3">
    <name type="scientific">Herbaspirillum hiltneri N3</name>
    <dbReference type="NCBI Taxonomy" id="1262470"/>
    <lineage>
        <taxon>Bacteria</taxon>
        <taxon>Pseudomonadati</taxon>
        <taxon>Pseudomonadota</taxon>
        <taxon>Betaproteobacteria</taxon>
        <taxon>Burkholderiales</taxon>
        <taxon>Oxalobacteraceae</taxon>
        <taxon>Herbaspirillum</taxon>
    </lineage>
</organism>
<dbReference type="Gene3D" id="3.90.226.10">
    <property type="entry name" value="2-enoyl-CoA Hydratase, Chain A, domain 1"/>
    <property type="match status" value="1"/>
</dbReference>
<protein>
    <submittedName>
        <fullName evidence="2">Enoyl-CoA hydratase</fullName>
        <ecNumber evidence="2">4.2.1.17</ecNumber>
    </submittedName>
</protein>
<comment type="similarity">
    <text evidence="1">Belongs to the enoyl-CoA hydratase/isomerase family.</text>
</comment>
<keyword evidence="3" id="KW-1185">Reference proteome</keyword>
<dbReference type="RefSeq" id="WP_053197006.1">
    <property type="nucleotide sequence ID" value="NZ_CP011409.1"/>
</dbReference>
<dbReference type="EMBL" id="CP011409">
    <property type="protein sequence ID" value="AKZ62924.1"/>
    <property type="molecule type" value="Genomic_DNA"/>
</dbReference>
<dbReference type="CDD" id="cd06558">
    <property type="entry name" value="crotonase-like"/>
    <property type="match status" value="1"/>
</dbReference>
<dbReference type="PANTHER" id="PTHR43459">
    <property type="entry name" value="ENOYL-COA HYDRATASE"/>
    <property type="match status" value="1"/>
</dbReference>
<dbReference type="InterPro" id="IPR011968">
    <property type="entry name" value="PaaB1"/>
</dbReference>
<dbReference type="InterPro" id="IPR014748">
    <property type="entry name" value="Enoyl-CoA_hydra_C"/>
</dbReference>
<evidence type="ECO:0000313" key="2">
    <source>
        <dbReference type="EMBL" id="AKZ62924.1"/>
    </source>
</evidence>
<proteinExistence type="inferred from homology"/>
<name>A0ABM5V066_9BURK</name>
<dbReference type="GO" id="GO:0004300">
    <property type="term" value="F:enoyl-CoA hydratase activity"/>
    <property type="evidence" value="ECO:0007669"/>
    <property type="project" value="UniProtKB-EC"/>
</dbReference>
<dbReference type="InterPro" id="IPR029045">
    <property type="entry name" value="ClpP/crotonase-like_dom_sf"/>
</dbReference>
<reference evidence="3" key="1">
    <citation type="journal article" date="2015" name="Genome Announc.">
        <title>Complete Genome Sequence of Herbaspirillum hiltneri N3 (DSM 17495), Isolated from Surface-Sterilized Wheat Roots.</title>
        <authorList>
            <person name="Guizelini D."/>
            <person name="Saizaki P.M."/>
            <person name="Coimbra N.A."/>
            <person name="Weiss V.A."/>
            <person name="Faoro H."/>
            <person name="Sfeir M.Z."/>
            <person name="Baura V.A."/>
            <person name="Monteiro R.A."/>
            <person name="Chubatsu L.S."/>
            <person name="Souza E.M."/>
            <person name="Cruz L.M."/>
            <person name="Pedrosa F.O."/>
            <person name="Raittz R.T."/>
            <person name="Marchaukoski J.N."/>
            <person name="Steffens M.B."/>
        </authorList>
    </citation>
    <scope>NUCLEOTIDE SEQUENCE [LARGE SCALE GENOMIC DNA]</scope>
    <source>
        <strain evidence="3">N3</strain>
    </source>
</reference>
<dbReference type="SUPFAM" id="SSF52096">
    <property type="entry name" value="ClpP/crotonase"/>
    <property type="match status" value="1"/>
</dbReference>
<dbReference type="Gene3D" id="1.10.12.10">
    <property type="entry name" value="Lyase 2-enoyl-coa Hydratase, Chain A, domain 2"/>
    <property type="match status" value="1"/>
</dbReference>
<dbReference type="Pfam" id="PF00378">
    <property type="entry name" value="ECH_1"/>
    <property type="match status" value="1"/>
</dbReference>
<dbReference type="InterPro" id="IPR001753">
    <property type="entry name" value="Enoyl-CoA_hydra/iso"/>
</dbReference>
<sequence>MQYESILFENTGGIAVITLNRPDKLNSFTVAMHLEVRDALERIKADAGVRVLLLTGAGRGFCAGQDLSDRAVKPGDGAVDLGESIEKYYGPLVQTLRSLPFPVICAVNGVAAGAGANIPLACDIVLAARSASFVEVFCKLGLLPDTGGTYFLPRLVGTARTMGLAMLGNKLSAEQAEQWGLIWKCVDDDKLQTEARAMAQHFASAPTKGLAHTKAAIYQSPANTLTEQLALERDSMRALGYSRDYKEGVTAFLEKRAPLFTGE</sequence>
<dbReference type="NCBIfam" id="TIGR02280">
    <property type="entry name" value="PaaB1"/>
    <property type="match status" value="1"/>
</dbReference>
<dbReference type="EC" id="4.2.1.17" evidence="2"/>
<keyword evidence="2" id="KW-0456">Lyase</keyword>
<dbReference type="PANTHER" id="PTHR43459:SF1">
    <property type="entry name" value="EG:BACN32G11.4 PROTEIN"/>
    <property type="match status" value="1"/>
</dbReference>
<evidence type="ECO:0000313" key="3">
    <source>
        <dbReference type="Proteomes" id="UP000063429"/>
    </source>
</evidence>
<accession>A0ABM5V066</accession>
<gene>
    <name evidence="2" type="ORF">F506_09780</name>
</gene>
<dbReference type="Proteomes" id="UP000063429">
    <property type="component" value="Chromosome"/>
</dbReference>